<organism evidence="1 2">
    <name type="scientific">Rhizobium leguminosarum</name>
    <dbReference type="NCBI Taxonomy" id="384"/>
    <lineage>
        <taxon>Bacteria</taxon>
        <taxon>Pseudomonadati</taxon>
        <taxon>Pseudomonadota</taxon>
        <taxon>Alphaproteobacteria</taxon>
        <taxon>Hyphomicrobiales</taxon>
        <taxon>Rhizobiaceae</taxon>
        <taxon>Rhizobium/Agrobacterium group</taxon>
        <taxon>Rhizobium</taxon>
    </lineage>
</organism>
<protein>
    <submittedName>
        <fullName evidence="1">Uncharacterized protein</fullName>
    </submittedName>
</protein>
<name>A0A2Z4YUC6_RHILE</name>
<evidence type="ECO:0000313" key="1">
    <source>
        <dbReference type="EMBL" id="AXA44616.1"/>
    </source>
</evidence>
<evidence type="ECO:0000313" key="2">
    <source>
        <dbReference type="Proteomes" id="UP000251166"/>
    </source>
</evidence>
<keyword evidence="1" id="KW-0614">Plasmid</keyword>
<geneLocation type="plasmid" evidence="1 2">
    <name>unnamed4</name>
</geneLocation>
<dbReference type="Proteomes" id="UP000251166">
    <property type="component" value="Plasmid unnamed4"/>
</dbReference>
<reference evidence="1 2" key="1">
    <citation type="submission" date="2018-07" db="EMBL/GenBank/DDBJ databases">
        <title>Rhizobium leguminosarum strain:ATCC 14479 Genome sequencing and assembly.</title>
        <authorList>
            <person name="Chakraborty R."/>
        </authorList>
    </citation>
    <scope>NUCLEOTIDE SEQUENCE [LARGE SCALE GENOMIC DNA]</scope>
    <source>
        <strain evidence="1 2">ATCC 14479</strain>
        <plasmid evidence="2">Plasmid unnamed4</plasmid>
    </source>
</reference>
<dbReference type="AlphaFoldDB" id="A0A2Z4YUC6"/>
<gene>
    <name evidence="1" type="ORF">DLJ82_6645</name>
</gene>
<dbReference type="EMBL" id="CP030764">
    <property type="protein sequence ID" value="AXA44616.1"/>
    <property type="molecule type" value="Genomic_DNA"/>
</dbReference>
<sequence>MSNEVHVVRTRFEALYEAGCVLSTTYGARIYDELSCT</sequence>
<proteinExistence type="predicted"/>
<accession>A0A2Z4YUC6</accession>